<dbReference type="InterPro" id="IPR036637">
    <property type="entry name" value="Phosphohistidine_dom_sf"/>
</dbReference>
<dbReference type="AlphaFoldDB" id="A0A1G9T5I8"/>
<dbReference type="Gene3D" id="3.50.30.10">
    <property type="entry name" value="Phosphohistidine domain"/>
    <property type="match status" value="1"/>
</dbReference>
<dbReference type="Proteomes" id="UP000183376">
    <property type="component" value="Chromosome I"/>
</dbReference>
<keyword evidence="3" id="KW-0418">Kinase</keyword>
<dbReference type="PANTHER" id="PTHR43615">
    <property type="entry name" value="PHOSPHOENOLPYRUVATE SYNTHASE-RELATED"/>
    <property type="match status" value="1"/>
</dbReference>
<evidence type="ECO:0000259" key="2">
    <source>
        <dbReference type="Pfam" id="PF01326"/>
    </source>
</evidence>
<sequence length="762" mass="82034">MDGMADGELVLPLDVATDLATVGGKGLSLAKLARAGFPVPPGFHVTTHAHRRFTTTREMPEDVATAVRSALSELDGPVAVRSSATAEDLPGLSFAGQYDSFLGVVGEEAVLEAIERCWASLWTDRAIAYRARNGISSVEMAVVVQRLVPAESAGVLFTVNPLTGNHDELVINAARGLGDALVGGEVTPDIHVVARSTGQVVDTVPDPVLTEDEIVELAHLGERVAEVHDTPMDVEWACHDGTFWLVQARPVTGLDEQADDSHRGDYLWTSTNVGEAIPSVMTPATWSLARELTMPEIAGHPMTGNIGGRFYLNLSLPLSLASALGLGRIALRRSERVFGRIGAGVEIPRVPMSRATAVRAAATMAMWMGRQALSYYWRLGRILSENPKRCKELHRRIGETDDPRALAALWRSDVEELLTGTCRTLEAGARQASPDGVAAVLRRWVGEADTAALMTGLHDEADGALESLGPLLGLARLRRGEVDRESFLWAWGHRCPDEFEVSAPRPAEDPEWLDRQLAGLGDPEALLRRRAQARDAAWCRLRARRPLGAKLIRRRLDRLAKAARTRERARSEFVRGFWVFRVFALRAGELTGLGEDVFNLTFPEIVAVLDGDRSAVAKIPGRRAAHRRYRALPQYPTLIRGRFDPAALGRAEEPGDGAITGFPGVGGVVEGTARVVSTVEEAESLLPGEVLVAVSTNIGWTPLFPRAAAVVTDIGAPLSHAVIVARELGIPAVVGCGTATARLATGDRVRVDGLRGTVSVLG</sequence>
<keyword evidence="4" id="KW-1185">Reference proteome</keyword>
<keyword evidence="3" id="KW-0808">Transferase</keyword>
<dbReference type="InterPro" id="IPR051549">
    <property type="entry name" value="PEP_Utilizing_Enz"/>
</dbReference>
<dbReference type="InterPro" id="IPR013815">
    <property type="entry name" value="ATP_grasp_subdomain_1"/>
</dbReference>
<dbReference type="GO" id="GO:0016301">
    <property type="term" value="F:kinase activity"/>
    <property type="evidence" value="ECO:0007669"/>
    <property type="project" value="UniProtKB-KW"/>
</dbReference>
<dbReference type="PANTHER" id="PTHR43615:SF1">
    <property type="entry name" value="PPDK_N DOMAIN-CONTAINING PROTEIN"/>
    <property type="match status" value="1"/>
</dbReference>
<dbReference type="SUPFAM" id="SSF52009">
    <property type="entry name" value="Phosphohistidine domain"/>
    <property type="match status" value="1"/>
</dbReference>
<dbReference type="eggNOG" id="COG3848">
    <property type="taxonomic scope" value="Bacteria"/>
</dbReference>
<dbReference type="eggNOG" id="COG0574">
    <property type="taxonomic scope" value="Bacteria"/>
</dbReference>
<keyword evidence="3" id="KW-0670">Pyruvate</keyword>
<dbReference type="InterPro" id="IPR002192">
    <property type="entry name" value="PPDK_AMP/ATP-bd"/>
</dbReference>
<proteinExistence type="predicted"/>
<evidence type="ECO:0000259" key="1">
    <source>
        <dbReference type="Pfam" id="PF00391"/>
    </source>
</evidence>
<feature type="domain" description="Pyruvate phosphate dikinase AMP/ATP-binding" evidence="2">
    <location>
        <begin position="56"/>
        <end position="202"/>
    </location>
</feature>
<feature type="domain" description="Pyruvate phosphate dikinase AMP/ATP-binding" evidence="2">
    <location>
        <begin position="206"/>
        <end position="260"/>
    </location>
</feature>
<accession>A0A1G9T5I8</accession>
<dbReference type="SUPFAM" id="SSF56059">
    <property type="entry name" value="Glutathione synthetase ATP-binding domain-like"/>
    <property type="match status" value="1"/>
</dbReference>
<dbReference type="GO" id="GO:0005524">
    <property type="term" value="F:ATP binding"/>
    <property type="evidence" value="ECO:0007669"/>
    <property type="project" value="InterPro"/>
</dbReference>
<dbReference type="Gene3D" id="3.30.470.20">
    <property type="entry name" value="ATP-grasp fold, B domain"/>
    <property type="match status" value="2"/>
</dbReference>
<organism evidence="3 4">
    <name type="scientific">Allokutzneria albata</name>
    <name type="common">Kibdelosporangium albatum</name>
    <dbReference type="NCBI Taxonomy" id="211114"/>
    <lineage>
        <taxon>Bacteria</taxon>
        <taxon>Bacillati</taxon>
        <taxon>Actinomycetota</taxon>
        <taxon>Actinomycetes</taxon>
        <taxon>Pseudonocardiales</taxon>
        <taxon>Pseudonocardiaceae</taxon>
        <taxon>Allokutzneria</taxon>
    </lineage>
</organism>
<protein>
    <submittedName>
        <fullName evidence="3">Pyruvate, water dikinase</fullName>
    </submittedName>
</protein>
<evidence type="ECO:0000313" key="3">
    <source>
        <dbReference type="EMBL" id="SDM42898.1"/>
    </source>
</evidence>
<dbReference type="Pfam" id="PF01326">
    <property type="entry name" value="PPDK_N"/>
    <property type="match status" value="2"/>
</dbReference>
<name>A0A1G9T5I8_ALLAB</name>
<dbReference type="EMBL" id="LT629701">
    <property type="protein sequence ID" value="SDM42898.1"/>
    <property type="molecule type" value="Genomic_DNA"/>
</dbReference>
<evidence type="ECO:0000313" key="4">
    <source>
        <dbReference type="Proteomes" id="UP000183376"/>
    </source>
</evidence>
<dbReference type="Gene3D" id="3.30.1490.20">
    <property type="entry name" value="ATP-grasp fold, A domain"/>
    <property type="match status" value="2"/>
</dbReference>
<gene>
    <name evidence="3" type="ORF">SAMN04489726_1569</name>
</gene>
<dbReference type="STRING" id="211114.SAMN04489726_1569"/>
<dbReference type="InterPro" id="IPR008279">
    <property type="entry name" value="PEP-util_enz_mobile_dom"/>
</dbReference>
<dbReference type="Pfam" id="PF00391">
    <property type="entry name" value="PEP-utilizers"/>
    <property type="match status" value="1"/>
</dbReference>
<feature type="domain" description="PEP-utilising enzyme mobile" evidence="1">
    <location>
        <begin position="687"/>
        <end position="756"/>
    </location>
</feature>
<reference evidence="3 4" key="1">
    <citation type="submission" date="2016-10" db="EMBL/GenBank/DDBJ databases">
        <authorList>
            <person name="de Groot N.N."/>
        </authorList>
    </citation>
    <scope>NUCLEOTIDE SEQUENCE [LARGE SCALE GENOMIC DNA]</scope>
    <source>
        <strain evidence="3 4">DSM 44149</strain>
    </source>
</reference>